<evidence type="ECO:0000313" key="1">
    <source>
        <dbReference type="EMBL" id="CCI52463.1"/>
    </source>
</evidence>
<accession>A0A077MC60</accession>
<evidence type="ECO:0000313" key="3">
    <source>
        <dbReference type="EMBL" id="CCI54476.1"/>
    </source>
</evidence>
<keyword evidence="4" id="KW-1185">Reference proteome</keyword>
<dbReference type="EMBL" id="CAJC01000087">
    <property type="protein sequence ID" value="CCI52463.1"/>
    <property type="molecule type" value="Genomic_DNA"/>
</dbReference>
<dbReference type="AlphaFoldDB" id="A0A077MC60"/>
<sequence>MQVRGPFYYYYYYLTHLTNTYIPPDAGEHLYSLDSVYMFSLQGGAMFRMSQMSQMSQQAPDLREYRVYGGHFRFIFDSFDSWEKPRGLHTRRTRARDTPS</sequence>
<name>A0A077MC60_9MICO</name>
<proteinExistence type="predicted"/>
<protein>
    <submittedName>
        <fullName evidence="2">Uncharacterized protein</fullName>
    </submittedName>
</protein>
<dbReference type="EMBL" id="CAJC01000187">
    <property type="protein sequence ID" value="CCI54476.1"/>
    <property type="molecule type" value="Genomic_DNA"/>
</dbReference>
<gene>
    <name evidence="1" type="ORF">BN13_1770001</name>
    <name evidence="2" type="ORF">BN13_650002</name>
    <name evidence="3" type="ORF">BN13_730006</name>
</gene>
<organism evidence="2 4">
    <name type="scientific">Nostocoides jenkinsii Ben 74</name>
    <dbReference type="NCBI Taxonomy" id="1193518"/>
    <lineage>
        <taxon>Bacteria</taxon>
        <taxon>Bacillati</taxon>
        <taxon>Actinomycetota</taxon>
        <taxon>Actinomycetes</taxon>
        <taxon>Micrococcales</taxon>
        <taxon>Intrasporangiaceae</taxon>
        <taxon>Nostocoides</taxon>
    </lineage>
</organism>
<comment type="caution">
    <text evidence="2">The sequence shown here is derived from an EMBL/GenBank/DDBJ whole genome shotgun (WGS) entry which is preliminary data.</text>
</comment>
<evidence type="ECO:0000313" key="2">
    <source>
        <dbReference type="EMBL" id="CCI54234.1"/>
    </source>
</evidence>
<dbReference type="Proteomes" id="UP000035720">
    <property type="component" value="Unassembled WGS sequence"/>
</dbReference>
<reference evidence="2" key="1">
    <citation type="submission" date="2012-05" db="EMBL/GenBank/DDBJ databases">
        <authorList>
            <person name="McIlroy S."/>
        </authorList>
    </citation>
    <scope>NUCLEOTIDE SEQUENCE</scope>
    <source>
        <strain evidence="2">Ben 74</strain>
    </source>
</reference>
<evidence type="ECO:0000313" key="4">
    <source>
        <dbReference type="Proteomes" id="UP000035720"/>
    </source>
</evidence>
<dbReference type="EMBL" id="CAJC01000178">
    <property type="protein sequence ID" value="CCI54234.1"/>
    <property type="molecule type" value="Genomic_DNA"/>
</dbReference>
<reference evidence="2 4" key="2">
    <citation type="journal article" date="2013" name="ISME J.">
        <title>A metabolic model for members of the genus Tetrasphaera involved in enhanced biological phosphorus removal.</title>
        <authorList>
            <person name="Kristiansen R."/>
            <person name="Nguyen H.T.T."/>
            <person name="Saunders A.M."/>
            <person name="Nielsen J.L."/>
            <person name="Wimmer R."/>
            <person name="Le V.Q."/>
            <person name="McIlroy S.J."/>
            <person name="Petrovski S."/>
            <person name="Seviour R.J."/>
            <person name="Calteau A."/>
            <person name="Nielsen K.L."/>
            <person name="Nielsen P.H."/>
        </authorList>
    </citation>
    <scope>NUCLEOTIDE SEQUENCE [LARGE SCALE GENOMIC DNA]</scope>
    <source>
        <strain evidence="2 4">Ben 74</strain>
    </source>
</reference>